<keyword evidence="1" id="KW-1133">Transmembrane helix</keyword>
<comment type="caution">
    <text evidence="2">The sequence shown here is derived from an EMBL/GenBank/DDBJ whole genome shotgun (WGS) entry which is preliminary data.</text>
</comment>
<reference evidence="2 3" key="1">
    <citation type="submission" date="2013-07" db="EMBL/GenBank/DDBJ databases">
        <authorList>
            <person name="Schaap P.J."/>
            <person name="Mehboob F."/>
            <person name="Oosterkamp M.J."/>
            <person name="de Vos W.M."/>
            <person name="Stams A.J.M."/>
            <person name="Koehorst J.J."/>
        </authorList>
    </citation>
    <scope>NUCLEOTIDE SEQUENCE [LARGE SCALE GENOMIC DNA]</scope>
    <source>
        <strain evidence="2 3">AW-1</strain>
    </source>
</reference>
<gene>
    <name evidence="2" type="ORF">F753_20085</name>
</gene>
<evidence type="ECO:0000256" key="1">
    <source>
        <dbReference type="SAM" id="Phobius"/>
    </source>
</evidence>
<name>V4PNH5_STUCH</name>
<accession>V4PNH5</accession>
<keyword evidence="1" id="KW-0472">Membrane</keyword>
<evidence type="ECO:0000313" key="2">
    <source>
        <dbReference type="EMBL" id="ESQ97635.1"/>
    </source>
</evidence>
<dbReference type="PROSITE" id="PS51257">
    <property type="entry name" value="PROKAR_LIPOPROTEIN"/>
    <property type="match status" value="1"/>
</dbReference>
<keyword evidence="1" id="KW-0812">Transmembrane</keyword>
<organism evidence="2 3">
    <name type="scientific">Stutzerimonas chloritidismutans AW-1</name>
    <dbReference type="NCBI Taxonomy" id="1263865"/>
    <lineage>
        <taxon>Bacteria</taxon>
        <taxon>Pseudomonadati</taxon>
        <taxon>Pseudomonadota</taxon>
        <taxon>Gammaproteobacteria</taxon>
        <taxon>Pseudomonadales</taxon>
        <taxon>Pseudomonadaceae</taxon>
        <taxon>Stutzerimonas</taxon>
    </lineage>
</organism>
<dbReference type="EMBL" id="AOFQ01000060">
    <property type="protein sequence ID" value="ESQ97635.1"/>
    <property type="molecule type" value="Genomic_DNA"/>
</dbReference>
<proteinExistence type="predicted"/>
<evidence type="ECO:0000313" key="3">
    <source>
        <dbReference type="Proteomes" id="UP000017822"/>
    </source>
</evidence>
<dbReference type="AlphaFoldDB" id="V4PNH5"/>
<feature type="transmembrane region" description="Helical" evidence="1">
    <location>
        <begin position="12"/>
        <end position="30"/>
    </location>
</feature>
<dbReference type="Proteomes" id="UP000017822">
    <property type="component" value="Unassembled WGS sequence"/>
</dbReference>
<protein>
    <submittedName>
        <fullName evidence="2">Uncharacterized protein</fullName>
    </submittedName>
</protein>
<sequence>MKLPHDSFGGTVSAGLALTLGCYLLLRYWLVT</sequence>